<evidence type="ECO:0000313" key="6">
    <source>
        <dbReference type="Proteomes" id="UP001275084"/>
    </source>
</evidence>
<dbReference type="InterPro" id="IPR037143">
    <property type="entry name" value="4-PPantetheinyl_Trfase_dom_sf"/>
</dbReference>
<dbReference type="GO" id="GO:0019878">
    <property type="term" value="P:lysine biosynthetic process via aminoadipic acid"/>
    <property type="evidence" value="ECO:0007669"/>
    <property type="project" value="TreeGrafter"/>
</dbReference>
<evidence type="ECO:0000256" key="1">
    <source>
        <dbReference type="ARBA" id="ARBA00013172"/>
    </source>
</evidence>
<evidence type="ECO:0000256" key="2">
    <source>
        <dbReference type="ARBA" id="ARBA00022679"/>
    </source>
</evidence>
<protein>
    <recommendedName>
        <fullName evidence="1">holo-[acyl-carrier-protein] synthase</fullName>
        <ecNumber evidence="1">2.7.8.7</ecNumber>
    </recommendedName>
</protein>
<keyword evidence="6" id="KW-1185">Reference proteome</keyword>
<evidence type="ECO:0000259" key="3">
    <source>
        <dbReference type="Pfam" id="PF01648"/>
    </source>
</evidence>
<dbReference type="PANTHER" id="PTHR12215">
    <property type="entry name" value="PHOSPHOPANTETHEINE TRANSFERASE"/>
    <property type="match status" value="1"/>
</dbReference>
<dbReference type="SUPFAM" id="SSF56214">
    <property type="entry name" value="4'-phosphopantetheinyl transferase"/>
    <property type="match status" value="2"/>
</dbReference>
<dbReference type="InterPro" id="IPR008278">
    <property type="entry name" value="4-PPantetheinyl_Trfase_dom"/>
</dbReference>
<dbReference type="AlphaFoldDB" id="A0AAJ0MJZ3"/>
<dbReference type="GO" id="GO:0008897">
    <property type="term" value="F:holo-[acyl-carrier-protein] synthase activity"/>
    <property type="evidence" value="ECO:0007669"/>
    <property type="project" value="UniProtKB-EC"/>
</dbReference>
<dbReference type="Pfam" id="PF22624">
    <property type="entry name" value="AASDHPPT_N"/>
    <property type="match status" value="1"/>
</dbReference>
<evidence type="ECO:0000313" key="5">
    <source>
        <dbReference type="EMBL" id="KAK3363274.1"/>
    </source>
</evidence>
<comment type="caution">
    <text evidence="5">The sequence shown here is derived from an EMBL/GenBank/DDBJ whole genome shotgun (WGS) entry which is preliminary data.</text>
</comment>
<reference evidence="5" key="1">
    <citation type="journal article" date="2023" name="Mol. Phylogenet. Evol.">
        <title>Genome-scale phylogeny and comparative genomics of the fungal order Sordariales.</title>
        <authorList>
            <person name="Hensen N."/>
            <person name="Bonometti L."/>
            <person name="Westerberg I."/>
            <person name="Brannstrom I.O."/>
            <person name="Guillou S."/>
            <person name="Cros-Aarteil S."/>
            <person name="Calhoun S."/>
            <person name="Haridas S."/>
            <person name="Kuo A."/>
            <person name="Mondo S."/>
            <person name="Pangilinan J."/>
            <person name="Riley R."/>
            <person name="LaButti K."/>
            <person name="Andreopoulos B."/>
            <person name="Lipzen A."/>
            <person name="Chen C."/>
            <person name="Yan M."/>
            <person name="Daum C."/>
            <person name="Ng V."/>
            <person name="Clum A."/>
            <person name="Steindorff A."/>
            <person name="Ohm R.A."/>
            <person name="Martin F."/>
            <person name="Silar P."/>
            <person name="Natvig D.O."/>
            <person name="Lalanne C."/>
            <person name="Gautier V."/>
            <person name="Ament-Velasquez S.L."/>
            <person name="Kruys A."/>
            <person name="Hutchinson M.I."/>
            <person name="Powell A.J."/>
            <person name="Barry K."/>
            <person name="Miller A.N."/>
            <person name="Grigoriev I.V."/>
            <person name="Debuchy R."/>
            <person name="Gladieux P."/>
            <person name="Hiltunen Thoren M."/>
            <person name="Johannesson H."/>
        </authorList>
    </citation>
    <scope>NUCLEOTIDE SEQUENCE</scope>
    <source>
        <strain evidence="5">CBS 955.72</strain>
    </source>
</reference>
<dbReference type="Pfam" id="PF01648">
    <property type="entry name" value="ACPS"/>
    <property type="match status" value="1"/>
</dbReference>
<dbReference type="GO" id="GO:0000287">
    <property type="term" value="F:magnesium ion binding"/>
    <property type="evidence" value="ECO:0007669"/>
    <property type="project" value="InterPro"/>
</dbReference>
<keyword evidence="2" id="KW-0808">Transferase</keyword>
<dbReference type="Proteomes" id="UP001275084">
    <property type="component" value="Unassembled WGS sequence"/>
</dbReference>
<dbReference type="PANTHER" id="PTHR12215:SF10">
    <property type="entry name" value="L-AMINOADIPATE-SEMIALDEHYDE DEHYDROGENASE-PHOSPHOPANTETHEINYL TRANSFERASE"/>
    <property type="match status" value="1"/>
</dbReference>
<organism evidence="5 6">
    <name type="scientific">Lasiosphaeria hispida</name>
    <dbReference type="NCBI Taxonomy" id="260671"/>
    <lineage>
        <taxon>Eukaryota</taxon>
        <taxon>Fungi</taxon>
        <taxon>Dikarya</taxon>
        <taxon>Ascomycota</taxon>
        <taxon>Pezizomycotina</taxon>
        <taxon>Sordariomycetes</taxon>
        <taxon>Sordariomycetidae</taxon>
        <taxon>Sordariales</taxon>
        <taxon>Lasiosphaeriaceae</taxon>
        <taxon>Lasiosphaeria</taxon>
    </lineage>
</organism>
<sequence length="334" mass="36707">MAAIKPVLVQWILDTRTWWPEATETRQLETHASRALALLPAAERTSALKYYHVRDAKMAIASSLLKHFVIAKLVPSVPWHATTITRDARTKPIYLDPSTGLSPVSFNVTHQAGIVALIGAAQPPALPVELGIDIVSPAERRARDHSLIQSDGWPRFVDMHADVFAPQEASYLKYQVLSAVPGLVPRGAAPDAVVDAKLRAFYALWALREAYVKMTGEALLAEWLRDLEFRRFRPPAPTPAWEVPAREEGVGVAEGGEEGMGPAYGAQVVRDTEIRFRGKRVEDVNLCLRAMGPDYMVCTAVRTPGGTAVGLGWRLGPYQVLSLEEVLAFAESRI</sequence>
<feature type="domain" description="4'-phosphopantetheinyl transferase" evidence="3">
    <location>
        <begin position="130"/>
        <end position="237"/>
    </location>
</feature>
<dbReference type="InterPro" id="IPR055066">
    <property type="entry name" value="AASDHPPT_N"/>
</dbReference>
<proteinExistence type="predicted"/>
<dbReference type="Gene3D" id="3.90.470.20">
    <property type="entry name" value="4'-phosphopantetheinyl transferase domain"/>
    <property type="match status" value="1"/>
</dbReference>
<dbReference type="GO" id="GO:0005829">
    <property type="term" value="C:cytosol"/>
    <property type="evidence" value="ECO:0007669"/>
    <property type="project" value="TreeGrafter"/>
</dbReference>
<evidence type="ECO:0000259" key="4">
    <source>
        <dbReference type="Pfam" id="PF22624"/>
    </source>
</evidence>
<dbReference type="EC" id="2.7.8.7" evidence="1"/>
<accession>A0AAJ0MJZ3</accession>
<dbReference type="EMBL" id="JAUIQD010000001">
    <property type="protein sequence ID" value="KAK3363274.1"/>
    <property type="molecule type" value="Genomic_DNA"/>
</dbReference>
<dbReference type="InterPro" id="IPR050559">
    <property type="entry name" value="P-Pant_transferase_sf"/>
</dbReference>
<name>A0AAJ0MJZ3_9PEZI</name>
<feature type="domain" description="4'-phosphopantetheinyl transferase N-terminal" evidence="4">
    <location>
        <begin position="31"/>
        <end position="120"/>
    </location>
</feature>
<gene>
    <name evidence="5" type="ORF">B0T25DRAFT_526868</name>
</gene>
<reference evidence="5" key="2">
    <citation type="submission" date="2023-06" db="EMBL/GenBank/DDBJ databases">
        <authorList>
            <consortium name="Lawrence Berkeley National Laboratory"/>
            <person name="Haridas S."/>
            <person name="Hensen N."/>
            <person name="Bonometti L."/>
            <person name="Westerberg I."/>
            <person name="Brannstrom I.O."/>
            <person name="Guillou S."/>
            <person name="Cros-Aarteil S."/>
            <person name="Calhoun S."/>
            <person name="Kuo A."/>
            <person name="Mondo S."/>
            <person name="Pangilinan J."/>
            <person name="Riley R."/>
            <person name="Labutti K."/>
            <person name="Andreopoulos B."/>
            <person name="Lipzen A."/>
            <person name="Chen C."/>
            <person name="Yanf M."/>
            <person name="Daum C."/>
            <person name="Ng V."/>
            <person name="Clum A."/>
            <person name="Steindorff A."/>
            <person name="Ohm R."/>
            <person name="Martin F."/>
            <person name="Silar P."/>
            <person name="Natvig D."/>
            <person name="Lalanne C."/>
            <person name="Gautier V."/>
            <person name="Ament-Velasquez S.L."/>
            <person name="Kruys A."/>
            <person name="Hutchinson M.I."/>
            <person name="Powell A.J."/>
            <person name="Barry K."/>
            <person name="Miller A.N."/>
            <person name="Grigoriev I.V."/>
            <person name="Debuchy R."/>
            <person name="Gladieux P."/>
            <person name="Thoren M.H."/>
            <person name="Johannesson H."/>
        </authorList>
    </citation>
    <scope>NUCLEOTIDE SEQUENCE</scope>
    <source>
        <strain evidence="5">CBS 955.72</strain>
    </source>
</reference>